<sequence length="63" mass="6735">MSNGQGLQLTSNMDIVKICALRIEPYSKDPVITMLDGELMPSGTFQAEVIPGILNVISGTKVV</sequence>
<dbReference type="EMBL" id="UZAK01045284">
    <property type="protein sequence ID" value="VDP73719.1"/>
    <property type="molecule type" value="Genomic_DNA"/>
</dbReference>
<dbReference type="SUPFAM" id="SSF111331">
    <property type="entry name" value="NAD kinase/diacylglycerol kinase-like"/>
    <property type="match status" value="1"/>
</dbReference>
<organism evidence="3">
    <name type="scientific">Schistosoma curassoni</name>
    <dbReference type="NCBI Taxonomy" id="6186"/>
    <lineage>
        <taxon>Eukaryota</taxon>
        <taxon>Metazoa</taxon>
        <taxon>Spiralia</taxon>
        <taxon>Lophotrochozoa</taxon>
        <taxon>Platyhelminthes</taxon>
        <taxon>Trematoda</taxon>
        <taxon>Digenea</taxon>
        <taxon>Strigeidida</taxon>
        <taxon>Schistosomatoidea</taxon>
        <taxon>Schistosomatidae</taxon>
        <taxon>Schistosoma</taxon>
    </lineage>
</organism>
<evidence type="ECO:0000313" key="2">
    <source>
        <dbReference type="Proteomes" id="UP000279833"/>
    </source>
</evidence>
<evidence type="ECO:0000313" key="1">
    <source>
        <dbReference type="EMBL" id="VDP73719.1"/>
    </source>
</evidence>
<reference evidence="1 2" key="2">
    <citation type="submission" date="2018-11" db="EMBL/GenBank/DDBJ databases">
        <authorList>
            <consortium name="Pathogen Informatics"/>
        </authorList>
    </citation>
    <scope>NUCLEOTIDE SEQUENCE [LARGE SCALE GENOMIC DNA]</scope>
    <source>
        <strain evidence="1">Dakar</strain>
        <strain evidence="2">Dakar, Senegal</strain>
    </source>
</reference>
<dbReference type="Gene3D" id="2.60.200.40">
    <property type="match status" value="1"/>
</dbReference>
<dbReference type="Proteomes" id="UP000279833">
    <property type="component" value="Unassembled WGS sequence"/>
</dbReference>
<accession>A0A183L0Q1</accession>
<dbReference type="WBParaSite" id="SCUD_0002090301-mRNA-1">
    <property type="protein sequence ID" value="SCUD_0002090301-mRNA-1"/>
    <property type="gene ID" value="SCUD_0002090301"/>
</dbReference>
<dbReference type="AlphaFoldDB" id="A0A183L0Q1"/>
<proteinExistence type="predicted"/>
<protein>
    <submittedName>
        <fullName evidence="3">Plug domain-containing protein</fullName>
    </submittedName>
</protein>
<keyword evidence="2" id="KW-1185">Reference proteome</keyword>
<gene>
    <name evidence="1" type="ORF">SCUD_LOCUS20900</name>
</gene>
<dbReference type="STRING" id="6186.A0A183L0Q1"/>
<reference evidence="3" key="1">
    <citation type="submission" date="2016-06" db="UniProtKB">
        <authorList>
            <consortium name="WormBaseParasite"/>
        </authorList>
    </citation>
    <scope>IDENTIFICATION</scope>
</reference>
<name>A0A183L0Q1_9TREM</name>
<dbReference type="InterPro" id="IPR016064">
    <property type="entry name" value="NAD/diacylglycerol_kinase_sf"/>
</dbReference>
<evidence type="ECO:0000313" key="3">
    <source>
        <dbReference type="WBParaSite" id="SCUD_0002090301-mRNA-1"/>
    </source>
</evidence>